<keyword evidence="3" id="KW-0540">Nuclease</keyword>
<dbReference type="GO" id="GO:0110001">
    <property type="term" value="C:toxin-antitoxin complex"/>
    <property type="evidence" value="ECO:0007669"/>
    <property type="project" value="InterPro"/>
</dbReference>
<dbReference type="InterPro" id="IPR051813">
    <property type="entry name" value="HepT_RNase_toxin"/>
</dbReference>
<evidence type="ECO:0000256" key="5">
    <source>
        <dbReference type="ARBA" id="ARBA00022801"/>
    </source>
</evidence>
<reference evidence="7" key="1">
    <citation type="journal article" date="2015" name="MBio">
        <title>Genome-Resolved Metagenomic Analysis Reveals Roles for Candidate Phyla and Other Microbial Community Members in Biogeochemical Transformations in Oil Reservoirs.</title>
        <authorList>
            <person name="Hu P."/>
            <person name="Tom L."/>
            <person name="Singh A."/>
            <person name="Thomas B.C."/>
            <person name="Baker B.J."/>
            <person name="Piceno Y.M."/>
            <person name="Andersen G.L."/>
            <person name="Banfield J.F."/>
        </authorList>
    </citation>
    <scope>NUCLEOTIDE SEQUENCE [LARGE SCALE GENOMIC DNA]</scope>
</reference>
<dbReference type="GO" id="GO:0004540">
    <property type="term" value="F:RNA nuclease activity"/>
    <property type="evidence" value="ECO:0007669"/>
    <property type="project" value="InterPro"/>
</dbReference>
<dbReference type="EMBL" id="LGGP01000131">
    <property type="protein sequence ID" value="KUK80618.1"/>
    <property type="molecule type" value="Genomic_DNA"/>
</dbReference>
<proteinExistence type="predicted"/>
<evidence type="ECO:0008006" key="8">
    <source>
        <dbReference type="Google" id="ProtNLM"/>
    </source>
</evidence>
<keyword evidence="2" id="KW-1277">Toxin-antitoxin system</keyword>
<evidence type="ECO:0000256" key="4">
    <source>
        <dbReference type="ARBA" id="ARBA00022741"/>
    </source>
</evidence>
<dbReference type="PANTHER" id="PTHR34139">
    <property type="entry name" value="UPF0331 PROTEIN MJ0127"/>
    <property type="match status" value="1"/>
</dbReference>
<gene>
    <name evidence="6" type="ORF">XD94_0865</name>
</gene>
<dbReference type="PATRIC" id="fig|1184387.3.peg.1258"/>
<keyword evidence="5" id="KW-0378">Hydrolase</keyword>
<dbReference type="PANTHER" id="PTHR34139:SF1">
    <property type="entry name" value="RNASE MJ1380-RELATED"/>
    <property type="match status" value="1"/>
</dbReference>
<dbReference type="Pfam" id="PF01934">
    <property type="entry name" value="HepT-like"/>
    <property type="match status" value="1"/>
</dbReference>
<organism evidence="6 7">
    <name type="scientific">Mesotoga prima</name>
    <dbReference type="NCBI Taxonomy" id="1184387"/>
    <lineage>
        <taxon>Bacteria</taxon>
        <taxon>Thermotogati</taxon>
        <taxon>Thermotogota</taxon>
        <taxon>Thermotogae</taxon>
        <taxon>Kosmotogales</taxon>
        <taxon>Kosmotogaceae</taxon>
        <taxon>Mesotoga</taxon>
    </lineage>
</organism>
<evidence type="ECO:0000313" key="6">
    <source>
        <dbReference type="EMBL" id="KUK80618.1"/>
    </source>
</evidence>
<sequence length="121" mass="13959">MSKREIKAILEDIIDCIERIAIYVGNMSYDEFMADSKTQDAVIRNLEIIGEAVKQLPKNFTNAHNDIPWREISGTRDRPIHDYSGVNYDIVWVVIANDLPSLRPRLLEILQSEKPETNCRT</sequence>
<evidence type="ECO:0000256" key="3">
    <source>
        <dbReference type="ARBA" id="ARBA00022722"/>
    </source>
</evidence>
<evidence type="ECO:0000256" key="1">
    <source>
        <dbReference type="ARBA" id="ARBA00022553"/>
    </source>
</evidence>
<dbReference type="GO" id="GO:0000166">
    <property type="term" value="F:nucleotide binding"/>
    <property type="evidence" value="ECO:0007669"/>
    <property type="project" value="UniProtKB-KW"/>
</dbReference>
<keyword evidence="1" id="KW-0597">Phosphoprotein</keyword>
<dbReference type="Proteomes" id="UP000054092">
    <property type="component" value="Unassembled WGS sequence"/>
</dbReference>
<dbReference type="InterPro" id="IPR008201">
    <property type="entry name" value="HepT-like"/>
</dbReference>
<name>A0A101HPF2_9BACT</name>
<comment type="caution">
    <text evidence="6">The sequence shown here is derived from an EMBL/GenBank/DDBJ whole genome shotgun (WGS) entry which is preliminary data.</text>
</comment>
<dbReference type="GO" id="GO:0016787">
    <property type="term" value="F:hydrolase activity"/>
    <property type="evidence" value="ECO:0007669"/>
    <property type="project" value="UniProtKB-KW"/>
</dbReference>
<evidence type="ECO:0000256" key="2">
    <source>
        <dbReference type="ARBA" id="ARBA00022649"/>
    </source>
</evidence>
<dbReference type="AlphaFoldDB" id="A0A101HPF2"/>
<protein>
    <recommendedName>
        <fullName evidence="8">DUF86 domain-containing protein</fullName>
    </recommendedName>
</protein>
<evidence type="ECO:0000313" key="7">
    <source>
        <dbReference type="Proteomes" id="UP000054092"/>
    </source>
</evidence>
<keyword evidence="4" id="KW-0547">Nucleotide-binding</keyword>
<accession>A0A101HPF2</accession>